<dbReference type="RefSeq" id="WP_012359910.1">
    <property type="nucleotide sequence ID" value="NC_010545.1"/>
</dbReference>
<dbReference type="EMBL" id="AM942444">
    <property type="protein sequence ID" value="CAQ04619.1"/>
    <property type="molecule type" value="Genomic_DNA"/>
</dbReference>
<evidence type="ECO:0000256" key="1">
    <source>
        <dbReference type="SAM" id="MobiDB-lite"/>
    </source>
</evidence>
<dbReference type="Gene3D" id="3.90.76.10">
    <property type="entry name" value="Dipeptide-binding Protein, Domain 1"/>
    <property type="match status" value="1"/>
</dbReference>
<name>B1VFT0_CORU7</name>
<feature type="compositionally biased region" description="Low complexity" evidence="1">
    <location>
        <begin position="589"/>
        <end position="606"/>
    </location>
</feature>
<dbReference type="GO" id="GO:1904680">
    <property type="term" value="F:peptide transmembrane transporter activity"/>
    <property type="evidence" value="ECO:0007669"/>
    <property type="project" value="TreeGrafter"/>
</dbReference>
<evidence type="ECO:0000313" key="3">
    <source>
        <dbReference type="EMBL" id="CAQ04619.1"/>
    </source>
</evidence>
<dbReference type="PANTHER" id="PTHR30290:SF65">
    <property type="entry name" value="MONOACYL PHOSPHATIDYLINOSITOL TETRAMANNOSIDE-BINDING PROTEIN LPQW-RELATED"/>
    <property type="match status" value="1"/>
</dbReference>
<feature type="compositionally biased region" description="Basic and acidic residues" evidence="1">
    <location>
        <begin position="440"/>
        <end position="457"/>
    </location>
</feature>
<feature type="domain" description="Solute-binding protein family 5" evidence="2">
    <location>
        <begin position="108"/>
        <end position="428"/>
    </location>
</feature>
<evidence type="ECO:0000313" key="4">
    <source>
        <dbReference type="Proteomes" id="UP000001727"/>
    </source>
</evidence>
<dbReference type="PANTHER" id="PTHR30290">
    <property type="entry name" value="PERIPLASMIC BINDING COMPONENT OF ABC TRANSPORTER"/>
    <property type="match status" value="1"/>
</dbReference>
<dbReference type="AlphaFoldDB" id="B1VFT0"/>
<dbReference type="STRING" id="504474.cu0659"/>
<feature type="compositionally biased region" description="Basic and acidic residues" evidence="1">
    <location>
        <begin position="22"/>
        <end position="41"/>
    </location>
</feature>
<dbReference type="HOGENOM" id="CLU_027950_0_0_11"/>
<keyword evidence="4" id="KW-1185">Reference proteome</keyword>
<dbReference type="CDD" id="cd08501">
    <property type="entry name" value="PBP2_Lpqw"/>
    <property type="match status" value="1"/>
</dbReference>
<feature type="region of interest" description="Disordered" evidence="1">
    <location>
        <begin position="587"/>
        <end position="606"/>
    </location>
</feature>
<evidence type="ECO:0000259" key="2">
    <source>
        <dbReference type="Pfam" id="PF00496"/>
    </source>
</evidence>
<gene>
    <name evidence="3" type="ordered locus">cu0659</name>
</gene>
<dbReference type="InterPro" id="IPR000914">
    <property type="entry name" value="SBP_5_dom"/>
</dbReference>
<feature type="region of interest" description="Disordered" evidence="1">
    <location>
        <begin position="1"/>
        <end position="41"/>
    </location>
</feature>
<sequence length="606" mass="66028">MALSLVLTGCQARPGDAPTVEEPAKPKAKDSNEEKNENTADSKLREINIGVDEFDGNLNPHIVGNLGQSTMAVADLTLPSAFNRVGNRWVMNKDLLVKVDADNPEAPTEVTYTLRPHAQWSDGTPISGSDFQYLWDELRTQRIAENAAQYSKISAIKVSGGGSKVRVRFSEPQEGWRQLFRHLLPSHIYRAEGQQFATMMDEQSVASGGAYRVHSVDAGRGVIELQRNDRYWGSAPAATDKLILRAVPDVHTGAQMLRSRQLQMYAAYPAGLAALTLGEVPDVRGTQRDRKVQLNFALNLDSERMNELAVRRAALSAIKPGTVAQIVSGKRAVTPPEWGEQPVERMPDDARGLFDERPFTIAAPNNDKQAAIAARTIADELSRNGINAQALTVDSENLLEKMIPEGEVDASVLWGRTPDTPTDVANQFSCVQPEVLRQAEERAAEDNASHEDGKSDESTSSIAPSERSTESASQSASQESRRSEPTSSTEPVEASQQRTFGANITGLCEPAIDEAIAEVRDGQDSAAAIEQVNALVQSQSVLLPLLRDEQYYAANPEFVGSDKPVEQWPFDPYSGIFVGGARWTRQEVAKPTTTAAPEPEVPSSDD</sequence>
<dbReference type="Gene3D" id="3.10.105.10">
    <property type="entry name" value="Dipeptide-binding Protein, Domain 3"/>
    <property type="match status" value="1"/>
</dbReference>
<proteinExistence type="predicted"/>
<feature type="region of interest" description="Disordered" evidence="1">
    <location>
        <begin position="440"/>
        <end position="502"/>
    </location>
</feature>
<dbReference type="Gene3D" id="3.40.190.10">
    <property type="entry name" value="Periplasmic binding protein-like II"/>
    <property type="match status" value="1"/>
</dbReference>
<protein>
    <submittedName>
        <fullName evidence="3">Putative secreted protein</fullName>
    </submittedName>
</protein>
<organism evidence="3 4">
    <name type="scientific">Corynebacterium urealyticum (strain ATCC 43042 / DSM 7109)</name>
    <dbReference type="NCBI Taxonomy" id="504474"/>
    <lineage>
        <taxon>Bacteria</taxon>
        <taxon>Bacillati</taxon>
        <taxon>Actinomycetota</taxon>
        <taxon>Actinomycetes</taxon>
        <taxon>Mycobacteriales</taxon>
        <taxon>Corynebacteriaceae</taxon>
        <taxon>Corynebacterium</taxon>
    </lineage>
</organism>
<dbReference type="GO" id="GO:0015833">
    <property type="term" value="P:peptide transport"/>
    <property type="evidence" value="ECO:0007669"/>
    <property type="project" value="TreeGrafter"/>
</dbReference>
<dbReference type="InterPro" id="IPR039424">
    <property type="entry name" value="SBP_5"/>
</dbReference>
<dbReference type="KEGG" id="cur:cu0659"/>
<dbReference type="Proteomes" id="UP000001727">
    <property type="component" value="Chromosome"/>
</dbReference>
<dbReference type="eggNOG" id="COG0747">
    <property type="taxonomic scope" value="Bacteria"/>
</dbReference>
<accession>B1VFT0</accession>
<dbReference type="Pfam" id="PF00496">
    <property type="entry name" value="SBP_bac_5"/>
    <property type="match status" value="1"/>
</dbReference>
<reference evidence="3 4" key="1">
    <citation type="journal article" date="2008" name="J. Biotechnol.">
        <title>The lifestyle of Corynebacterium urealyticum derived from its complete genome sequence established by pyrosequencing.</title>
        <authorList>
            <person name="Tauch A."/>
            <person name="Trost E."/>
            <person name="Tilker A."/>
            <person name="Ludewig U."/>
            <person name="Schneiker S."/>
            <person name="Goesmann A."/>
            <person name="Arnold W."/>
            <person name="Bekel T."/>
            <person name="Brinkrolf K."/>
            <person name="Brune I."/>
            <person name="Goetker S."/>
            <person name="Kalinowski J."/>
            <person name="Kamp P.-B."/>
            <person name="Lobo F.P."/>
            <person name="Viehoever P."/>
            <person name="Weisshaar B."/>
            <person name="Soriano F."/>
            <person name="Droege M."/>
            <person name="Puehler A."/>
        </authorList>
    </citation>
    <scope>NUCLEOTIDE SEQUENCE [LARGE SCALE GENOMIC DNA]</scope>
    <source>
        <strain evidence="4">ATCC 43042 / DSM 7109</strain>
    </source>
</reference>
<dbReference type="SUPFAM" id="SSF53850">
    <property type="entry name" value="Periplasmic binding protein-like II"/>
    <property type="match status" value="1"/>
</dbReference>